<dbReference type="EMBL" id="MU267624">
    <property type="protein sequence ID" value="KAH7913804.1"/>
    <property type="molecule type" value="Genomic_DNA"/>
</dbReference>
<name>A0ACB8ALL1_9AGAM</name>
<evidence type="ECO:0000313" key="1">
    <source>
        <dbReference type="EMBL" id="KAH7913804.1"/>
    </source>
</evidence>
<gene>
    <name evidence="1" type="ORF">BJ138DRAFT_1145312</name>
</gene>
<keyword evidence="1" id="KW-0032">Aminotransferase</keyword>
<organism evidence="1 2">
    <name type="scientific">Hygrophoropsis aurantiaca</name>
    <dbReference type="NCBI Taxonomy" id="72124"/>
    <lineage>
        <taxon>Eukaryota</taxon>
        <taxon>Fungi</taxon>
        <taxon>Dikarya</taxon>
        <taxon>Basidiomycota</taxon>
        <taxon>Agaricomycotina</taxon>
        <taxon>Agaricomycetes</taxon>
        <taxon>Agaricomycetidae</taxon>
        <taxon>Boletales</taxon>
        <taxon>Coniophorineae</taxon>
        <taxon>Hygrophoropsidaceae</taxon>
        <taxon>Hygrophoropsis</taxon>
    </lineage>
</organism>
<reference evidence="1" key="1">
    <citation type="journal article" date="2021" name="New Phytol.">
        <title>Evolutionary innovations through gain and loss of genes in the ectomycorrhizal Boletales.</title>
        <authorList>
            <person name="Wu G."/>
            <person name="Miyauchi S."/>
            <person name="Morin E."/>
            <person name="Kuo A."/>
            <person name="Drula E."/>
            <person name="Varga T."/>
            <person name="Kohler A."/>
            <person name="Feng B."/>
            <person name="Cao Y."/>
            <person name="Lipzen A."/>
            <person name="Daum C."/>
            <person name="Hundley H."/>
            <person name="Pangilinan J."/>
            <person name="Johnson J."/>
            <person name="Barry K."/>
            <person name="LaButti K."/>
            <person name="Ng V."/>
            <person name="Ahrendt S."/>
            <person name="Min B."/>
            <person name="Choi I.G."/>
            <person name="Park H."/>
            <person name="Plett J.M."/>
            <person name="Magnuson J."/>
            <person name="Spatafora J.W."/>
            <person name="Nagy L.G."/>
            <person name="Henrissat B."/>
            <person name="Grigoriev I.V."/>
            <person name="Yang Z.L."/>
            <person name="Xu J."/>
            <person name="Martin F.M."/>
        </authorList>
    </citation>
    <scope>NUCLEOTIDE SEQUENCE</scope>
    <source>
        <strain evidence="1">ATCC 28755</strain>
    </source>
</reference>
<keyword evidence="2" id="KW-1185">Reference proteome</keyword>
<protein>
    <submittedName>
        <fullName evidence="1">Aminotransferase</fullName>
    </submittedName>
</protein>
<accession>A0ACB8ALL1</accession>
<dbReference type="Proteomes" id="UP000790377">
    <property type="component" value="Unassembled WGS sequence"/>
</dbReference>
<proteinExistence type="predicted"/>
<comment type="caution">
    <text evidence="1">The sequence shown here is derived from an EMBL/GenBank/DDBJ whole genome shotgun (WGS) entry which is preliminary data.</text>
</comment>
<keyword evidence="1" id="KW-0808">Transferase</keyword>
<evidence type="ECO:0000313" key="2">
    <source>
        <dbReference type="Proteomes" id="UP000790377"/>
    </source>
</evidence>
<sequence length="384" mass="41558">MASDLEVTSNLAPLNASKLKITLTSTPKEHTPAESLKFGKTYSDHIIYATYDPVTGWSDPEIRPYGPIALDPAASGIQFCSNVFEGMKAYLGADGVPRLFRPELNMRRLERSAGRLALPPFDGDVVLQLIKRFVQVEKRWIPTLSGCSLYLRPTIMGTMPGFSVVPSDSATLVVIASPSGPYFAGEVKPVSLLAVSETVRAWPGGTGGHKVGGNYSPGFLPQKLAEKQGYSMVLWIFGEDKSVTEAGAMNFFVVLKRDDGDGLDLITPPLDGTILPGVTRNSCLALAVDPSFQEATGLKLHTHERKFTMQDILKWSNEQRLTEALCVGTAAILVSVDRIGYEGSDIHLPKCEGGLAPVGKALRSKILAIQEGREEFNGWSVSCD</sequence>